<dbReference type="PANTHER" id="PTHR31391:SF106">
    <property type="entry name" value="B3 DOMAIN-CONTAINING PROTEIN OS01G0723500"/>
    <property type="match status" value="1"/>
</dbReference>
<keyword evidence="8" id="KW-1185">Reference proteome</keyword>
<evidence type="ECO:0000313" key="7">
    <source>
        <dbReference type="EMBL" id="GMN35365.1"/>
    </source>
</evidence>
<feature type="domain" description="TF-B3" evidence="6">
    <location>
        <begin position="233"/>
        <end position="329"/>
    </location>
</feature>
<proteinExistence type="predicted"/>
<dbReference type="EMBL" id="BTGU01000005">
    <property type="protein sequence ID" value="GMN35365.1"/>
    <property type="molecule type" value="Genomic_DNA"/>
</dbReference>
<keyword evidence="2" id="KW-0805">Transcription regulation</keyword>
<evidence type="ECO:0000313" key="8">
    <source>
        <dbReference type="Proteomes" id="UP001187192"/>
    </source>
</evidence>
<comment type="caution">
    <text evidence="7">The sequence shown here is derived from an EMBL/GenBank/DDBJ whole genome shotgun (WGS) entry which is preliminary data.</text>
</comment>
<organism evidence="7 8">
    <name type="scientific">Ficus carica</name>
    <name type="common">Common fig</name>
    <dbReference type="NCBI Taxonomy" id="3494"/>
    <lineage>
        <taxon>Eukaryota</taxon>
        <taxon>Viridiplantae</taxon>
        <taxon>Streptophyta</taxon>
        <taxon>Embryophyta</taxon>
        <taxon>Tracheophyta</taxon>
        <taxon>Spermatophyta</taxon>
        <taxon>Magnoliopsida</taxon>
        <taxon>eudicotyledons</taxon>
        <taxon>Gunneridae</taxon>
        <taxon>Pentapetalae</taxon>
        <taxon>rosids</taxon>
        <taxon>fabids</taxon>
        <taxon>Rosales</taxon>
        <taxon>Moraceae</taxon>
        <taxon>Ficeae</taxon>
        <taxon>Ficus</taxon>
    </lineage>
</organism>
<accession>A0AA88CXA0</accession>
<dbReference type="Pfam" id="PF02362">
    <property type="entry name" value="B3"/>
    <property type="match status" value="3"/>
</dbReference>
<sequence length="637" mass="70903">MEGRTSGSVVLEGPSGNTWWVELVQQNGDLFLHYGWPAFVRDHYVECGDFLIFRYDGELHFTVQLFDQSACEKEAAFGSQCSQDISDKTLRQKRERDGVSSSDKIVESVLKKMRESPSQLYSERMYNNREGVQGLCGQRGCHCDGVSGAKMCEQAEYSLDSHQCASPAKYYALPSQSENCNDKPALDVVLFKTKALQSLSGKGGTFNVNGRVCVQMSAAHELAQSFTSCFPFFMRTMKSFNISGSYTLNIPYQFSMAHLPNCKVKIVLQNFKGETWTVNSVPSTRVHTSHTLCGGWMAFVRYNDIKIGDICIFELVAECEFHVHIRRVGKEGVDCQSGKVTSSRLGAGHGVTSHKSFKALPKKMRGNSSKVHMKSIKMLDVSDKKVSKKLLEAAFPNDTKKHGSTSKTLTKVVLSSQSKAASKKMGKGSNYLLRILPRIVLSLHVVKSLVFTAMSFFFFINPLTKDSTFSFVVHRSRGVEDELGSQGRSGLRMMLALDEERAARSFTSSFPTFVKIMKRFNISGSYTLKIPYQFSIAHLPNYKTEVILRNSKGECWTVNSVPDSKGRLMHTFCGGWMAFVRGNDVNIGDICIFELVGKCEMRVHISGVGKRGLDCQGGEATSNELALISSTSNHLWL</sequence>
<name>A0AA88CXA0_FICCA</name>
<feature type="domain" description="TF-B3" evidence="6">
    <location>
        <begin position="513"/>
        <end position="609"/>
    </location>
</feature>
<evidence type="ECO:0000256" key="5">
    <source>
        <dbReference type="ARBA" id="ARBA00023242"/>
    </source>
</evidence>
<dbReference type="SUPFAM" id="SSF101936">
    <property type="entry name" value="DNA-binding pseudobarrel domain"/>
    <property type="match status" value="3"/>
</dbReference>
<gene>
    <name evidence="7" type="ORF">TIFTF001_005250</name>
</gene>
<keyword evidence="5" id="KW-0539">Nucleus</keyword>
<dbReference type="GO" id="GO:0005634">
    <property type="term" value="C:nucleus"/>
    <property type="evidence" value="ECO:0007669"/>
    <property type="project" value="UniProtKB-SubCell"/>
</dbReference>
<reference evidence="7" key="1">
    <citation type="submission" date="2023-07" db="EMBL/GenBank/DDBJ databases">
        <title>draft genome sequence of fig (Ficus carica).</title>
        <authorList>
            <person name="Takahashi T."/>
            <person name="Nishimura K."/>
        </authorList>
    </citation>
    <scope>NUCLEOTIDE SEQUENCE</scope>
</reference>
<evidence type="ECO:0000259" key="6">
    <source>
        <dbReference type="PROSITE" id="PS50863"/>
    </source>
</evidence>
<dbReference type="InterPro" id="IPR003340">
    <property type="entry name" value="B3_DNA-bd"/>
</dbReference>
<dbReference type="InterPro" id="IPR015300">
    <property type="entry name" value="DNA-bd_pseudobarrel_sf"/>
</dbReference>
<evidence type="ECO:0000256" key="2">
    <source>
        <dbReference type="ARBA" id="ARBA00023015"/>
    </source>
</evidence>
<evidence type="ECO:0000256" key="3">
    <source>
        <dbReference type="ARBA" id="ARBA00023125"/>
    </source>
</evidence>
<keyword evidence="4" id="KW-0804">Transcription</keyword>
<dbReference type="Gene3D" id="2.40.330.10">
    <property type="entry name" value="DNA-binding pseudobarrel domain"/>
    <property type="match status" value="3"/>
</dbReference>
<keyword evidence="3" id="KW-0238">DNA-binding</keyword>
<protein>
    <recommendedName>
        <fullName evidence="6">TF-B3 domain-containing protein</fullName>
    </recommendedName>
</protein>
<dbReference type="GO" id="GO:0003677">
    <property type="term" value="F:DNA binding"/>
    <property type="evidence" value="ECO:0007669"/>
    <property type="project" value="UniProtKB-KW"/>
</dbReference>
<dbReference type="AlphaFoldDB" id="A0AA88CXA0"/>
<evidence type="ECO:0000256" key="1">
    <source>
        <dbReference type="ARBA" id="ARBA00004123"/>
    </source>
</evidence>
<dbReference type="Proteomes" id="UP001187192">
    <property type="component" value="Unassembled WGS sequence"/>
</dbReference>
<dbReference type="PROSITE" id="PS50863">
    <property type="entry name" value="B3"/>
    <property type="match status" value="3"/>
</dbReference>
<dbReference type="PANTHER" id="PTHR31391">
    <property type="entry name" value="B3 DOMAIN-CONTAINING PROTEIN OS11G0197600-RELATED"/>
    <property type="match status" value="1"/>
</dbReference>
<dbReference type="SMART" id="SM01019">
    <property type="entry name" value="B3"/>
    <property type="match status" value="3"/>
</dbReference>
<comment type="subcellular location">
    <subcellularLocation>
        <location evidence="1">Nucleus</location>
    </subcellularLocation>
</comment>
<dbReference type="InterPro" id="IPR044837">
    <property type="entry name" value="REM16-like"/>
</dbReference>
<evidence type="ECO:0000256" key="4">
    <source>
        <dbReference type="ARBA" id="ARBA00023163"/>
    </source>
</evidence>
<feature type="domain" description="TF-B3" evidence="6">
    <location>
        <begin position="1"/>
        <end position="69"/>
    </location>
</feature>
<dbReference type="CDD" id="cd10017">
    <property type="entry name" value="B3_DNA"/>
    <property type="match status" value="3"/>
</dbReference>